<feature type="compositionally biased region" description="Basic and acidic residues" evidence="1">
    <location>
        <begin position="36"/>
        <end position="45"/>
    </location>
</feature>
<feature type="compositionally biased region" description="Polar residues" evidence="1">
    <location>
        <begin position="47"/>
        <end position="63"/>
    </location>
</feature>
<dbReference type="AlphaFoldDB" id="A0A918CUY4"/>
<evidence type="ECO:0000256" key="1">
    <source>
        <dbReference type="SAM" id="MobiDB-lite"/>
    </source>
</evidence>
<gene>
    <name evidence="2" type="ORF">GCM10011578_070190</name>
</gene>
<reference evidence="2" key="2">
    <citation type="submission" date="2020-09" db="EMBL/GenBank/DDBJ databases">
        <authorList>
            <person name="Sun Q."/>
            <person name="Zhou Y."/>
        </authorList>
    </citation>
    <scope>NUCLEOTIDE SEQUENCE</scope>
    <source>
        <strain evidence="2">CGMCC 4.7110</strain>
    </source>
</reference>
<organism evidence="2 3">
    <name type="scientific">Streptomyces fuscichromogenes</name>
    <dbReference type="NCBI Taxonomy" id="1324013"/>
    <lineage>
        <taxon>Bacteria</taxon>
        <taxon>Bacillati</taxon>
        <taxon>Actinomycetota</taxon>
        <taxon>Actinomycetes</taxon>
        <taxon>Kitasatosporales</taxon>
        <taxon>Streptomycetaceae</taxon>
        <taxon>Streptomyces</taxon>
    </lineage>
</organism>
<reference evidence="2" key="1">
    <citation type="journal article" date="2014" name="Int. J. Syst. Evol. Microbiol.">
        <title>Complete genome sequence of Corynebacterium casei LMG S-19264T (=DSM 44701T), isolated from a smear-ripened cheese.</title>
        <authorList>
            <consortium name="US DOE Joint Genome Institute (JGI-PGF)"/>
            <person name="Walter F."/>
            <person name="Albersmeier A."/>
            <person name="Kalinowski J."/>
            <person name="Ruckert C."/>
        </authorList>
    </citation>
    <scope>NUCLEOTIDE SEQUENCE</scope>
    <source>
        <strain evidence="2">CGMCC 4.7110</strain>
    </source>
</reference>
<proteinExistence type="predicted"/>
<protein>
    <submittedName>
        <fullName evidence="2">Uncharacterized protein</fullName>
    </submittedName>
</protein>
<feature type="region of interest" description="Disordered" evidence="1">
    <location>
        <begin position="1"/>
        <end position="63"/>
    </location>
</feature>
<evidence type="ECO:0000313" key="3">
    <source>
        <dbReference type="Proteomes" id="UP000653411"/>
    </source>
</evidence>
<name>A0A918CUY4_9ACTN</name>
<comment type="caution">
    <text evidence="2">The sequence shown here is derived from an EMBL/GenBank/DDBJ whole genome shotgun (WGS) entry which is preliminary data.</text>
</comment>
<keyword evidence="3" id="KW-1185">Reference proteome</keyword>
<evidence type="ECO:0000313" key="2">
    <source>
        <dbReference type="EMBL" id="GGN31902.1"/>
    </source>
</evidence>
<accession>A0A918CUY4</accession>
<dbReference type="EMBL" id="BMML01000020">
    <property type="protein sequence ID" value="GGN31902.1"/>
    <property type="molecule type" value="Genomic_DNA"/>
</dbReference>
<dbReference type="Proteomes" id="UP000653411">
    <property type="component" value="Unassembled WGS sequence"/>
</dbReference>
<sequence length="63" mass="6959">MSGQASRTKESLILTFGERAADAPHQRGGQQVQTDARTEREECTAGHEQSSVTTPSVSWRSRR</sequence>